<protein>
    <submittedName>
        <fullName evidence="1">Uncharacterized protein</fullName>
    </submittedName>
</protein>
<evidence type="ECO:0000313" key="2">
    <source>
        <dbReference type="Proteomes" id="UP001153954"/>
    </source>
</evidence>
<dbReference type="Proteomes" id="UP001153954">
    <property type="component" value="Unassembled WGS sequence"/>
</dbReference>
<gene>
    <name evidence="1" type="ORF">EEDITHA_LOCUS10851</name>
</gene>
<evidence type="ECO:0000313" key="1">
    <source>
        <dbReference type="EMBL" id="CAH2095390.1"/>
    </source>
</evidence>
<keyword evidence="2" id="KW-1185">Reference proteome</keyword>
<accession>A0AAU9UF37</accession>
<reference evidence="1" key="1">
    <citation type="submission" date="2022-03" db="EMBL/GenBank/DDBJ databases">
        <authorList>
            <person name="Tunstrom K."/>
        </authorList>
    </citation>
    <scope>NUCLEOTIDE SEQUENCE</scope>
</reference>
<sequence>MKFGMDKCAVIYIGGGRITSSEYMQLINSLSLKSLSEGETYKYLRMLETLGIDDGAVKQMVKERLFGHLKKVLNNFISSGSKVRVFNCWVMLFHRLYLRAAWWIND</sequence>
<organism evidence="1 2">
    <name type="scientific">Euphydryas editha</name>
    <name type="common">Edith's checkerspot</name>
    <dbReference type="NCBI Taxonomy" id="104508"/>
    <lineage>
        <taxon>Eukaryota</taxon>
        <taxon>Metazoa</taxon>
        <taxon>Ecdysozoa</taxon>
        <taxon>Arthropoda</taxon>
        <taxon>Hexapoda</taxon>
        <taxon>Insecta</taxon>
        <taxon>Pterygota</taxon>
        <taxon>Neoptera</taxon>
        <taxon>Endopterygota</taxon>
        <taxon>Lepidoptera</taxon>
        <taxon>Glossata</taxon>
        <taxon>Ditrysia</taxon>
        <taxon>Papilionoidea</taxon>
        <taxon>Nymphalidae</taxon>
        <taxon>Nymphalinae</taxon>
        <taxon>Euphydryas</taxon>
    </lineage>
</organism>
<comment type="caution">
    <text evidence="1">The sequence shown here is derived from an EMBL/GenBank/DDBJ whole genome shotgun (WGS) entry which is preliminary data.</text>
</comment>
<dbReference type="EMBL" id="CAKOGL010000015">
    <property type="protein sequence ID" value="CAH2095390.1"/>
    <property type="molecule type" value="Genomic_DNA"/>
</dbReference>
<name>A0AAU9UF37_EUPED</name>
<proteinExistence type="predicted"/>
<dbReference type="AlphaFoldDB" id="A0AAU9UF37"/>